<proteinExistence type="predicted"/>
<evidence type="ECO:0000313" key="1">
    <source>
        <dbReference type="EMBL" id="MFD1206863.1"/>
    </source>
</evidence>
<dbReference type="RefSeq" id="WP_336823410.1">
    <property type="nucleotide sequence ID" value="NZ_JBHTLT010000131.1"/>
</dbReference>
<accession>A0ABW3U230</accession>
<comment type="caution">
    <text evidence="1">The sequence shown here is derived from an EMBL/GenBank/DDBJ whole genome shotgun (WGS) entry which is preliminary data.</text>
</comment>
<dbReference type="InterPro" id="IPR040983">
    <property type="entry name" value="Bact_RF_family5"/>
</dbReference>
<keyword evidence="2" id="KW-1185">Reference proteome</keyword>
<sequence length="264" mass="30859">MSIAEELKKLKEFSCNTRCVLSVYLNTNPADPEQQKSAWKIQLKNGLKRIDEYLQASDDQQEIQAYKKVKDKVMKEIEDHQNDLNKGVVIFASAEPELWSVHYVQVQVKTNFYWEDHPIVEQMEYMLKAYPQAGIILPSFGEVRILDTAMGFINDEKKYSFDSGLEVWREQKGLNSSFQRGTGGSHTDDLDQRLKENLERFYKEMGSIVDKMKKERQWKEVYVVGEAELANSFSRTMRDKPTNSIYKNLNNVEPKKILHQVFEK</sequence>
<protein>
    <submittedName>
        <fullName evidence="1">VLRF1 family aeRF1-type release factor</fullName>
    </submittedName>
</protein>
<dbReference type="EMBL" id="JBHTLT010000131">
    <property type="protein sequence ID" value="MFD1206863.1"/>
    <property type="molecule type" value="Genomic_DNA"/>
</dbReference>
<dbReference type="Proteomes" id="UP001597231">
    <property type="component" value="Unassembled WGS sequence"/>
</dbReference>
<organism evidence="1 2">
    <name type="scientific">Sporosarcina contaminans</name>
    <dbReference type="NCBI Taxonomy" id="633403"/>
    <lineage>
        <taxon>Bacteria</taxon>
        <taxon>Bacillati</taxon>
        <taxon>Bacillota</taxon>
        <taxon>Bacilli</taxon>
        <taxon>Bacillales</taxon>
        <taxon>Caryophanaceae</taxon>
        <taxon>Sporosarcina</taxon>
    </lineage>
</organism>
<name>A0ABW3U230_9BACL</name>
<gene>
    <name evidence="1" type="ORF">ACFQ38_17335</name>
</gene>
<evidence type="ECO:0000313" key="2">
    <source>
        <dbReference type="Proteomes" id="UP001597231"/>
    </source>
</evidence>
<reference evidence="2" key="1">
    <citation type="journal article" date="2019" name="Int. J. Syst. Evol. Microbiol.">
        <title>The Global Catalogue of Microorganisms (GCM) 10K type strain sequencing project: providing services to taxonomists for standard genome sequencing and annotation.</title>
        <authorList>
            <consortium name="The Broad Institute Genomics Platform"/>
            <consortium name="The Broad Institute Genome Sequencing Center for Infectious Disease"/>
            <person name="Wu L."/>
            <person name="Ma J."/>
        </authorList>
    </citation>
    <scope>NUCLEOTIDE SEQUENCE [LARGE SCALE GENOMIC DNA]</scope>
    <source>
        <strain evidence="2">CCUG 53915</strain>
    </source>
</reference>
<dbReference type="Pfam" id="PF18846">
    <property type="entry name" value="baeRF_family5"/>
    <property type="match status" value="1"/>
</dbReference>